<accession>A0A9E6XS44</accession>
<dbReference type="InterPro" id="IPR005119">
    <property type="entry name" value="LysR_subst-bd"/>
</dbReference>
<dbReference type="Gene3D" id="1.10.10.10">
    <property type="entry name" value="Winged helix-like DNA-binding domain superfamily/Winged helix DNA-binding domain"/>
    <property type="match status" value="1"/>
</dbReference>
<sequence length="307" mass="31733">MPSVQPVRITLDRPMELRQLEYLVAVARHGQFTSAADALWLTQSALSQQVRRLEAELGVALLQRTSRGVVPTAAGEELLVRAERVLAEVAAARSELARHAGATRGRVRVAATIADAPGLPAALAAFHREQPDLQIALRHASADEVVALLARGAVDVALTAEPAGALPGGVERVAVAEEPLHAMLPAGDPLAATARLSLGALSDRPFILGEPGSALRATVLAACQAAGYSPVPLFELGDPAAARHLVAAGLAVAVAPASWFVAGDGAVERVTLAEPAPRHRIALLAPATRPSPPGRLLLAHLTAALAR</sequence>
<gene>
    <name evidence="6" type="primary">gltC_2</name>
    <name evidence="6" type="ORF">DSM104329_00162</name>
</gene>
<dbReference type="GO" id="GO:0032993">
    <property type="term" value="C:protein-DNA complex"/>
    <property type="evidence" value="ECO:0007669"/>
    <property type="project" value="TreeGrafter"/>
</dbReference>
<dbReference type="PANTHER" id="PTHR30346">
    <property type="entry name" value="TRANSCRIPTIONAL DUAL REGULATOR HCAR-RELATED"/>
    <property type="match status" value="1"/>
</dbReference>
<evidence type="ECO:0000256" key="1">
    <source>
        <dbReference type="ARBA" id="ARBA00009437"/>
    </source>
</evidence>
<dbReference type="Gene3D" id="3.40.190.290">
    <property type="match status" value="1"/>
</dbReference>
<keyword evidence="2" id="KW-0805">Transcription regulation</keyword>
<dbReference type="InterPro" id="IPR036388">
    <property type="entry name" value="WH-like_DNA-bd_sf"/>
</dbReference>
<dbReference type="InterPro" id="IPR036390">
    <property type="entry name" value="WH_DNA-bd_sf"/>
</dbReference>
<proteinExistence type="inferred from homology"/>
<keyword evidence="7" id="KW-1185">Reference proteome</keyword>
<evidence type="ECO:0000256" key="2">
    <source>
        <dbReference type="ARBA" id="ARBA00023015"/>
    </source>
</evidence>
<dbReference type="GO" id="GO:0003677">
    <property type="term" value="F:DNA binding"/>
    <property type="evidence" value="ECO:0007669"/>
    <property type="project" value="UniProtKB-KW"/>
</dbReference>
<dbReference type="Proteomes" id="UP001162834">
    <property type="component" value="Chromosome"/>
</dbReference>
<dbReference type="PRINTS" id="PR00039">
    <property type="entry name" value="HTHLYSR"/>
</dbReference>
<dbReference type="SUPFAM" id="SSF53850">
    <property type="entry name" value="Periplasmic binding protein-like II"/>
    <property type="match status" value="1"/>
</dbReference>
<dbReference type="InterPro" id="IPR000847">
    <property type="entry name" value="LysR_HTH_N"/>
</dbReference>
<dbReference type="AlphaFoldDB" id="A0A9E6XS44"/>
<protein>
    <submittedName>
        <fullName evidence="6">HTH-type transcriptional regulator GltC</fullName>
    </submittedName>
</protein>
<dbReference type="Pfam" id="PF03466">
    <property type="entry name" value="LysR_substrate"/>
    <property type="match status" value="1"/>
</dbReference>
<dbReference type="EMBL" id="CP087164">
    <property type="protein sequence ID" value="UGS33797.1"/>
    <property type="molecule type" value="Genomic_DNA"/>
</dbReference>
<evidence type="ECO:0000259" key="5">
    <source>
        <dbReference type="PROSITE" id="PS50931"/>
    </source>
</evidence>
<feature type="domain" description="HTH lysR-type" evidence="5">
    <location>
        <begin position="15"/>
        <end position="72"/>
    </location>
</feature>
<evidence type="ECO:0000256" key="4">
    <source>
        <dbReference type="ARBA" id="ARBA00023163"/>
    </source>
</evidence>
<name>A0A9E6XS44_9ACTN</name>
<dbReference type="SUPFAM" id="SSF46785">
    <property type="entry name" value="Winged helix' DNA-binding domain"/>
    <property type="match status" value="1"/>
</dbReference>
<dbReference type="KEGG" id="sbae:DSM104329_00162"/>
<dbReference type="PROSITE" id="PS50931">
    <property type="entry name" value="HTH_LYSR"/>
    <property type="match status" value="1"/>
</dbReference>
<dbReference type="Pfam" id="PF00126">
    <property type="entry name" value="HTH_1"/>
    <property type="match status" value="1"/>
</dbReference>
<keyword evidence="4" id="KW-0804">Transcription</keyword>
<evidence type="ECO:0000256" key="3">
    <source>
        <dbReference type="ARBA" id="ARBA00023125"/>
    </source>
</evidence>
<dbReference type="PANTHER" id="PTHR30346:SF29">
    <property type="entry name" value="LYSR SUBSTRATE-BINDING"/>
    <property type="match status" value="1"/>
</dbReference>
<dbReference type="CDD" id="cd05466">
    <property type="entry name" value="PBP2_LTTR_substrate"/>
    <property type="match status" value="1"/>
</dbReference>
<reference evidence="6" key="1">
    <citation type="journal article" date="2022" name="Int. J. Syst. Evol. Microbiol.">
        <title>Pseudomonas aegrilactucae sp. nov. and Pseudomonas morbosilactucae sp. nov., pathogens causing bacterial rot of lettuce in Japan.</title>
        <authorList>
            <person name="Sawada H."/>
            <person name="Fujikawa T."/>
            <person name="Satou M."/>
        </authorList>
    </citation>
    <scope>NUCLEOTIDE SEQUENCE</scope>
    <source>
        <strain evidence="6">0166_1</strain>
    </source>
</reference>
<organism evidence="6 7">
    <name type="scientific">Capillimicrobium parvum</name>
    <dbReference type="NCBI Taxonomy" id="2884022"/>
    <lineage>
        <taxon>Bacteria</taxon>
        <taxon>Bacillati</taxon>
        <taxon>Actinomycetota</taxon>
        <taxon>Thermoleophilia</taxon>
        <taxon>Solirubrobacterales</taxon>
        <taxon>Capillimicrobiaceae</taxon>
        <taxon>Capillimicrobium</taxon>
    </lineage>
</organism>
<evidence type="ECO:0000313" key="7">
    <source>
        <dbReference type="Proteomes" id="UP001162834"/>
    </source>
</evidence>
<dbReference type="GO" id="GO:0003700">
    <property type="term" value="F:DNA-binding transcription factor activity"/>
    <property type="evidence" value="ECO:0007669"/>
    <property type="project" value="InterPro"/>
</dbReference>
<dbReference type="FunFam" id="1.10.10.10:FF:000001">
    <property type="entry name" value="LysR family transcriptional regulator"/>
    <property type="match status" value="1"/>
</dbReference>
<evidence type="ECO:0000313" key="6">
    <source>
        <dbReference type="EMBL" id="UGS33797.1"/>
    </source>
</evidence>
<comment type="similarity">
    <text evidence="1">Belongs to the LysR transcriptional regulatory family.</text>
</comment>
<keyword evidence="3" id="KW-0238">DNA-binding</keyword>